<keyword evidence="6" id="KW-1185">Reference proteome</keyword>
<dbReference type="Gene3D" id="3.10.580.10">
    <property type="entry name" value="CBS-domain"/>
    <property type="match status" value="1"/>
</dbReference>
<dbReference type="InterPro" id="IPR018821">
    <property type="entry name" value="DUF294_put_nucleoTrafse_sb-bd"/>
</dbReference>
<comment type="caution">
    <text evidence="5">The sequence shown here is derived from an EMBL/GenBank/DDBJ whole genome shotgun (WGS) entry which is preliminary data.</text>
</comment>
<dbReference type="PANTHER" id="PTHR43080">
    <property type="entry name" value="CBS DOMAIN-CONTAINING PROTEIN CBSX3, MITOCHONDRIAL"/>
    <property type="match status" value="1"/>
</dbReference>
<dbReference type="SUPFAM" id="SSF54631">
    <property type="entry name" value="CBS-domain pair"/>
    <property type="match status" value="1"/>
</dbReference>
<dbReference type="Pfam" id="PF03445">
    <property type="entry name" value="DUF294"/>
    <property type="match status" value="1"/>
</dbReference>
<dbReference type="InterPro" id="IPR005105">
    <property type="entry name" value="GlnD_Uridyltrans_N"/>
</dbReference>
<dbReference type="RefSeq" id="WP_112156940.1">
    <property type="nucleotide sequence ID" value="NZ_QKRX01000001.1"/>
</dbReference>
<dbReference type="SMART" id="SM00100">
    <property type="entry name" value="cNMP"/>
    <property type="match status" value="1"/>
</dbReference>
<evidence type="ECO:0000313" key="5">
    <source>
        <dbReference type="EMBL" id="RAU19819.1"/>
    </source>
</evidence>
<dbReference type="PROSITE" id="PS50042">
    <property type="entry name" value="CNMP_BINDING_3"/>
    <property type="match status" value="1"/>
</dbReference>
<evidence type="ECO:0000256" key="2">
    <source>
        <dbReference type="PROSITE-ProRule" id="PRU00703"/>
    </source>
</evidence>
<dbReference type="PANTHER" id="PTHR43080:SF2">
    <property type="entry name" value="CBS DOMAIN-CONTAINING PROTEIN"/>
    <property type="match status" value="1"/>
</dbReference>
<sequence length="625" mass="70951">MKAELIEVQNFLKRYPPFNTLPDDTLHWVADNIEVGYFKAGTQILEFGQDIDALHVVRSGAVEVFRRNGDLYNRMSEGGIFGEYGLLRNRQIRFPAKALEDSLIYFIPEPIFAELFESFESFADFVEIEDSARLRSAVSRHEQANQLMASEVKNLITRPPVCIEAQASVRDAAILMSEESISSLLIMQSPVSDTDYGLPKMVGIITDRDLRTRLVAKGLDYTTPVSDIMSTDVITIESSQYVFEAMMTMLRYNLHHLPVVSYHRPVGVIAISDIIRYESRNSLYLVGSIFRQNSVEELGALLPEVKACFIRMVNEDANSRMIGSAMAVIGRSFKQRLLELGEAKLGPPPVPYCFLALGSMARDEQLIITDQDNAMILDNRFDPELHDGYFKALAEFVCDGLAVCGYTYCKGDIMATNARWRQPLDVWEGYFKEWIDNPTPESLLNSSIFFDLEGVWGELKWATQLNQLIARRAKKSPLFLACMARNSLNRTPPLGFFKDFVMEQDGRQNNTINMKRRGTAPLADLIRVHALAIGSQARNSFDRLRDILETDILPRGRGQDLRDALELIALVRIRHQALALEKGEEPNNNIAPEHLSDFERKNLKDAFQILSNAQKYLKFCYQSNR</sequence>
<gene>
    <name evidence="5" type="ORF">DN062_01700</name>
</gene>
<dbReference type="PROSITE" id="PS51371">
    <property type="entry name" value="CBS"/>
    <property type="match status" value="2"/>
</dbReference>
<feature type="domain" description="CBS" evidence="4">
    <location>
        <begin position="156"/>
        <end position="221"/>
    </location>
</feature>
<dbReference type="InterPro" id="IPR014710">
    <property type="entry name" value="RmlC-like_jellyroll"/>
</dbReference>
<dbReference type="GO" id="GO:0008773">
    <property type="term" value="F:[protein-PII] uridylyltransferase activity"/>
    <property type="evidence" value="ECO:0007669"/>
    <property type="project" value="InterPro"/>
</dbReference>
<dbReference type="AlphaFoldDB" id="A0A364NRT2"/>
<dbReference type="InterPro" id="IPR051257">
    <property type="entry name" value="Diverse_CBS-Domain"/>
</dbReference>
<accession>A0A364NRT2</accession>
<evidence type="ECO:0000259" key="4">
    <source>
        <dbReference type="PROSITE" id="PS51371"/>
    </source>
</evidence>
<evidence type="ECO:0000256" key="1">
    <source>
        <dbReference type="ARBA" id="ARBA00023122"/>
    </source>
</evidence>
<reference evidence="5 6" key="1">
    <citation type="submission" date="2018-06" db="EMBL/GenBank/DDBJ databases">
        <title>Nitrincola tibetense sp. nov., isolated from Lake XuguoCo on Tibetan Plateau.</title>
        <authorList>
            <person name="Xing P."/>
        </authorList>
    </citation>
    <scope>NUCLEOTIDE SEQUENCE [LARGE SCALE GENOMIC DNA]</scope>
    <source>
        <strain evidence="6">xg18</strain>
    </source>
</reference>
<proteinExistence type="predicted"/>
<protein>
    <submittedName>
        <fullName evidence="5">Cyclic nucleotide-binding protein</fullName>
    </submittedName>
</protein>
<dbReference type="OrthoDB" id="9808528at2"/>
<dbReference type="InterPro" id="IPR000644">
    <property type="entry name" value="CBS_dom"/>
</dbReference>
<dbReference type="Pfam" id="PF00571">
    <property type="entry name" value="CBS"/>
    <property type="match status" value="2"/>
</dbReference>
<evidence type="ECO:0000313" key="6">
    <source>
        <dbReference type="Proteomes" id="UP000250744"/>
    </source>
</evidence>
<dbReference type="Pfam" id="PF00027">
    <property type="entry name" value="cNMP_binding"/>
    <property type="match status" value="1"/>
</dbReference>
<dbReference type="EMBL" id="QKRX01000001">
    <property type="protein sequence ID" value="RAU19819.1"/>
    <property type="molecule type" value="Genomic_DNA"/>
</dbReference>
<dbReference type="SMART" id="SM00116">
    <property type="entry name" value="CBS"/>
    <property type="match status" value="2"/>
</dbReference>
<dbReference type="SUPFAM" id="SSF51206">
    <property type="entry name" value="cAMP-binding domain-like"/>
    <property type="match status" value="1"/>
</dbReference>
<dbReference type="CDD" id="cd04587">
    <property type="entry name" value="CBS_pair_CAP-ED_NT_Pol-beta-like_DUF294_assoc"/>
    <property type="match status" value="1"/>
</dbReference>
<dbReference type="CDD" id="cd00038">
    <property type="entry name" value="CAP_ED"/>
    <property type="match status" value="1"/>
</dbReference>
<dbReference type="InterPro" id="IPR046342">
    <property type="entry name" value="CBS_dom_sf"/>
</dbReference>
<feature type="domain" description="CBS" evidence="4">
    <location>
        <begin position="229"/>
        <end position="285"/>
    </location>
</feature>
<feature type="domain" description="Cyclic nucleotide-binding" evidence="3">
    <location>
        <begin position="17"/>
        <end position="116"/>
    </location>
</feature>
<name>A0A364NRT2_9GAMM</name>
<organism evidence="5 6">
    <name type="scientific">Nitrincola tibetensis</name>
    <dbReference type="NCBI Taxonomy" id="2219697"/>
    <lineage>
        <taxon>Bacteria</taxon>
        <taxon>Pseudomonadati</taxon>
        <taxon>Pseudomonadota</taxon>
        <taxon>Gammaproteobacteria</taxon>
        <taxon>Oceanospirillales</taxon>
        <taxon>Oceanospirillaceae</taxon>
        <taxon>Nitrincola</taxon>
    </lineage>
</organism>
<dbReference type="Gene3D" id="2.60.120.10">
    <property type="entry name" value="Jelly Rolls"/>
    <property type="match status" value="1"/>
</dbReference>
<dbReference type="Proteomes" id="UP000250744">
    <property type="component" value="Unassembled WGS sequence"/>
</dbReference>
<dbReference type="Pfam" id="PF10335">
    <property type="entry name" value="DUF294_C"/>
    <property type="match status" value="1"/>
</dbReference>
<dbReference type="InterPro" id="IPR018490">
    <property type="entry name" value="cNMP-bd_dom_sf"/>
</dbReference>
<keyword evidence="1 2" id="KW-0129">CBS domain</keyword>
<dbReference type="CDD" id="cd05401">
    <property type="entry name" value="NT_GlnE_GlnD_like"/>
    <property type="match status" value="1"/>
</dbReference>
<evidence type="ECO:0000259" key="3">
    <source>
        <dbReference type="PROSITE" id="PS50042"/>
    </source>
</evidence>
<dbReference type="InterPro" id="IPR000595">
    <property type="entry name" value="cNMP-bd_dom"/>
</dbReference>